<evidence type="ECO:0000313" key="2">
    <source>
        <dbReference type="Proteomes" id="UP000321938"/>
    </source>
</evidence>
<keyword evidence="2" id="KW-1185">Reference proteome</keyword>
<evidence type="ECO:0000313" key="1">
    <source>
        <dbReference type="EMBL" id="TXE16369.1"/>
    </source>
</evidence>
<dbReference type="AlphaFoldDB" id="A0A5C7B6V9"/>
<organism evidence="1 2">
    <name type="scientific">Psychroserpens burtonensis</name>
    <dbReference type="NCBI Taxonomy" id="49278"/>
    <lineage>
        <taxon>Bacteria</taxon>
        <taxon>Pseudomonadati</taxon>
        <taxon>Bacteroidota</taxon>
        <taxon>Flavobacteriia</taxon>
        <taxon>Flavobacteriales</taxon>
        <taxon>Flavobacteriaceae</taxon>
        <taxon>Psychroserpens</taxon>
    </lineage>
</organism>
<gene>
    <name evidence="1" type="ORF">ES692_12615</name>
</gene>
<name>A0A5C7B6V9_9FLAO</name>
<dbReference type="STRING" id="1123037.GCA_000425305_02428"/>
<sequence>MLYATEKVINNADATFIVQQIQHFLNGRIELKSGNKSRKDLKKEFKARAIKLKTKTLLLDEQLITSNLKKKIKTIYPYEYKIVSKEIIDKAIIEKIENIAYIRPIPAIQITNTSGSEKVSKQLYLQYVINSLNGEVLTYIAPGISIGMSGDGNGQTSHSDIN</sequence>
<dbReference type="RefSeq" id="WP_147231849.1">
    <property type="nucleotide sequence ID" value="NZ_VOSB01000018.1"/>
</dbReference>
<proteinExistence type="predicted"/>
<protein>
    <submittedName>
        <fullName evidence="1">Uncharacterized protein</fullName>
    </submittedName>
</protein>
<dbReference type="Proteomes" id="UP000321938">
    <property type="component" value="Unassembled WGS sequence"/>
</dbReference>
<reference evidence="1 2" key="1">
    <citation type="submission" date="2019-08" db="EMBL/GenBank/DDBJ databases">
        <title>Genome of Psychroserpens burtonensis ACAM 167.</title>
        <authorList>
            <person name="Bowman J.P."/>
        </authorList>
    </citation>
    <scope>NUCLEOTIDE SEQUENCE [LARGE SCALE GENOMIC DNA]</scope>
    <source>
        <strain evidence="1 2">ACAM 167</strain>
    </source>
</reference>
<comment type="caution">
    <text evidence="1">The sequence shown here is derived from an EMBL/GenBank/DDBJ whole genome shotgun (WGS) entry which is preliminary data.</text>
</comment>
<accession>A0A5C7B6V9</accession>
<dbReference type="EMBL" id="VOSB01000018">
    <property type="protein sequence ID" value="TXE16369.1"/>
    <property type="molecule type" value="Genomic_DNA"/>
</dbReference>